<keyword evidence="5 7" id="KW-0472">Membrane</keyword>
<proteinExistence type="predicted"/>
<dbReference type="EMBL" id="VIWT01000005">
    <property type="protein sequence ID" value="TWF73421.1"/>
    <property type="molecule type" value="Genomic_DNA"/>
</dbReference>
<feature type="transmembrane region" description="Helical" evidence="7">
    <location>
        <begin position="152"/>
        <end position="173"/>
    </location>
</feature>
<feature type="transmembrane region" description="Helical" evidence="7">
    <location>
        <begin position="358"/>
        <end position="375"/>
    </location>
</feature>
<dbReference type="Gene3D" id="1.20.1250.20">
    <property type="entry name" value="MFS general substrate transporter like domains"/>
    <property type="match status" value="2"/>
</dbReference>
<dbReference type="AlphaFoldDB" id="A0A561SEY2"/>
<dbReference type="InterPro" id="IPR036259">
    <property type="entry name" value="MFS_trans_sf"/>
</dbReference>
<dbReference type="Proteomes" id="UP000317940">
    <property type="component" value="Unassembled WGS sequence"/>
</dbReference>
<feature type="transmembrane region" description="Helical" evidence="7">
    <location>
        <begin position="217"/>
        <end position="239"/>
    </location>
</feature>
<feature type="domain" description="Major facilitator superfamily (MFS) profile" evidence="8">
    <location>
        <begin position="219"/>
        <end position="436"/>
    </location>
</feature>
<feature type="transmembrane region" description="Helical" evidence="7">
    <location>
        <begin position="381"/>
        <end position="403"/>
    </location>
</feature>
<organism evidence="9 10">
    <name type="scientific">Kitasatospora viridis</name>
    <dbReference type="NCBI Taxonomy" id="281105"/>
    <lineage>
        <taxon>Bacteria</taxon>
        <taxon>Bacillati</taxon>
        <taxon>Actinomycetota</taxon>
        <taxon>Actinomycetes</taxon>
        <taxon>Kitasatosporales</taxon>
        <taxon>Streptomycetaceae</taxon>
        <taxon>Kitasatospora</taxon>
    </lineage>
</organism>
<dbReference type="OrthoDB" id="3814140at2"/>
<feature type="region of interest" description="Disordered" evidence="6">
    <location>
        <begin position="415"/>
        <end position="436"/>
    </location>
</feature>
<comment type="caution">
    <text evidence="9">The sequence shown here is derived from an EMBL/GenBank/DDBJ whole genome shotgun (WGS) entry which is preliminary data.</text>
</comment>
<dbReference type="PROSITE" id="PS50850">
    <property type="entry name" value="MFS"/>
    <property type="match status" value="1"/>
</dbReference>
<feature type="transmembrane region" description="Helical" evidence="7">
    <location>
        <begin position="87"/>
        <end position="107"/>
    </location>
</feature>
<feature type="transmembrane region" description="Helical" evidence="7">
    <location>
        <begin position="293"/>
        <end position="314"/>
    </location>
</feature>
<evidence type="ECO:0000256" key="7">
    <source>
        <dbReference type="SAM" id="Phobius"/>
    </source>
</evidence>
<dbReference type="GO" id="GO:0022857">
    <property type="term" value="F:transmembrane transporter activity"/>
    <property type="evidence" value="ECO:0007669"/>
    <property type="project" value="InterPro"/>
</dbReference>
<evidence type="ECO:0000256" key="3">
    <source>
        <dbReference type="ARBA" id="ARBA00022692"/>
    </source>
</evidence>
<dbReference type="InterPro" id="IPR011701">
    <property type="entry name" value="MFS"/>
</dbReference>
<feature type="transmembrane region" description="Helical" evidence="7">
    <location>
        <begin position="259"/>
        <end position="281"/>
    </location>
</feature>
<dbReference type="CDD" id="cd06173">
    <property type="entry name" value="MFS_MefA_like"/>
    <property type="match status" value="1"/>
</dbReference>
<feature type="transmembrane region" description="Helical" evidence="7">
    <location>
        <begin position="113"/>
        <end position="140"/>
    </location>
</feature>
<gene>
    <name evidence="9" type="ORF">FHX73_1532</name>
</gene>
<dbReference type="InterPro" id="IPR020846">
    <property type="entry name" value="MFS_dom"/>
</dbReference>
<accession>A0A561SEY2</accession>
<evidence type="ECO:0000256" key="6">
    <source>
        <dbReference type="SAM" id="MobiDB-lite"/>
    </source>
</evidence>
<keyword evidence="4 7" id="KW-1133">Transmembrane helix</keyword>
<evidence type="ECO:0000256" key="4">
    <source>
        <dbReference type="ARBA" id="ARBA00022989"/>
    </source>
</evidence>
<evidence type="ECO:0000313" key="9">
    <source>
        <dbReference type="EMBL" id="TWF73421.1"/>
    </source>
</evidence>
<dbReference type="GO" id="GO:0005886">
    <property type="term" value="C:plasma membrane"/>
    <property type="evidence" value="ECO:0007669"/>
    <property type="project" value="UniProtKB-SubCell"/>
</dbReference>
<name>A0A561SEY2_9ACTN</name>
<evidence type="ECO:0000259" key="8">
    <source>
        <dbReference type="PROSITE" id="PS50850"/>
    </source>
</evidence>
<evidence type="ECO:0000256" key="1">
    <source>
        <dbReference type="ARBA" id="ARBA00004651"/>
    </source>
</evidence>
<reference evidence="9 10" key="1">
    <citation type="submission" date="2019-06" db="EMBL/GenBank/DDBJ databases">
        <title>Sequencing the genomes of 1000 actinobacteria strains.</title>
        <authorList>
            <person name="Klenk H.-P."/>
        </authorList>
    </citation>
    <scope>NUCLEOTIDE SEQUENCE [LARGE SCALE GENOMIC DNA]</scope>
    <source>
        <strain evidence="9 10">DSM 44826</strain>
    </source>
</reference>
<dbReference type="PANTHER" id="PTHR23513">
    <property type="entry name" value="INTEGRAL MEMBRANE EFFLUX PROTEIN-RELATED"/>
    <property type="match status" value="1"/>
</dbReference>
<feature type="transmembrane region" description="Helical" evidence="7">
    <location>
        <begin position="179"/>
        <end position="196"/>
    </location>
</feature>
<comment type="subcellular location">
    <subcellularLocation>
        <location evidence="1">Cell membrane</location>
        <topology evidence="1">Multi-pass membrane protein</topology>
    </subcellularLocation>
</comment>
<dbReference type="SUPFAM" id="SSF103473">
    <property type="entry name" value="MFS general substrate transporter"/>
    <property type="match status" value="1"/>
</dbReference>
<protein>
    <submittedName>
        <fullName evidence="9">Putative MFS family arabinose efflux permease</fullName>
    </submittedName>
</protein>
<evidence type="ECO:0000256" key="2">
    <source>
        <dbReference type="ARBA" id="ARBA00022475"/>
    </source>
</evidence>
<dbReference type="PANTHER" id="PTHR23513:SF18">
    <property type="entry name" value="INTEGRAL MEMBRANE PROTEIN"/>
    <property type="match status" value="1"/>
</dbReference>
<feature type="transmembrane region" description="Helical" evidence="7">
    <location>
        <begin position="55"/>
        <end position="75"/>
    </location>
</feature>
<evidence type="ECO:0000313" key="10">
    <source>
        <dbReference type="Proteomes" id="UP000317940"/>
    </source>
</evidence>
<keyword evidence="10" id="KW-1185">Reference proteome</keyword>
<keyword evidence="2" id="KW-1003">Cell membrane</keyword>
<evidence type="ECO:0000256" key="5">
    <source>
        <dbReference type="ARBA" id="ARBA00023136"/>
    </source>
</evidence>
<keyword evidence="3 7" id="KW-0812">Transmembrane</keyword>
<sequence>MGAMVAGAKGAEGAGSAGRRQLGVFLTAKTVSDIGYALDFICLSVFVWERTRSGVATGLVSVALYAGAIGGGRLGQRFGDRWDRRRVMIGADLVRAVMLGLLAVLPAAVQRWWLYPAVVLVGAGRSVFEATMGAATPVLAGSRTQAVNSALAGLKGVAFMVGMGLAAVLAPAIGYRGVFGLDAGSYLLSATVLLALRLRMRESGERGGARRETAGAWPLLVGAGLAGLVVLRVLDAFGSSSQQVGLPMLGTQLHPSQPAVVSGVVWGSWAAGLLLGSFVLRPLAKRLVERAPALVYCLATMAMSVGFIGVFWLGGWWPRLVAAGLAGLGDALSEITYKQSLQRLPDERRGRAFGLSQVSVNAGFMAGLLATSLVLQPSRLAPWVLLLHGVPLLVAGWMAVGAARSQRLPARLPNAADLPSAADPADTADPAKGAVR</sequence>
<dbReference type="RefSeq" id="WP_145910411.1">
    <property type="nucleotide sequence ID" value="NZ_BAAAMZ010000001.1"/>
</dbReference>
<dbReference type="Pfam" id="PF07690">
    <property type="entry name" value="MFS_1"/>
    <property type="match status" value="1"/>
</dbReference>